<dbReference type="AlphaFoldDB" id="A0A8J3NKZ1"/>
<evidence type="ECO:0000313" key="2">
    <source>
        <dbReference type="Proteomes" id="UP000601223"/>
    </source>
</evidence>
<keyword evidence="2" id="KW-1185">Reference proteome</keyword>
<evidence type="ECO:0000313" key="1">
    <source>
        <dbReference type="EMBL" id="GIF81995.1"/>
    </source>
</evidence>
<accession>A0A8J3NKZ1</accession>
<gene>
    <name evidence="1" type="ORF">Cba03nite_33440</name>
</gene>
<protein>
    <submittedName>
        <fullName evidence="1">Uncharacterized protein</fullName>
    </submittedName>
</protein>
<comment type="caution">
    <text evidence="1">The sequence shown here is derived from an EMBL/GenBank/DDBJ whole genome shotgun (WGS) entry which is preliminary data.</text>
</comment>
<reference evidence="1 2" key="1">
    <citation type="submission" date="2021-01" db="EMBL/GenBank/DDBJ databases">
        <title>Whole genome shotgun sequence of Catellatospora bangladeshensis NBRC 107357.</title>
        <authorList>
            <person name="Komaki H."/>
            <person name="Tamura T."/>
        </authorList>
    </citation>
    <scope>NUCLEOTIDE SEQUENCE [LARGE SCALE GENOMIC DNA]</scope>
    <source>
        <strain evidence="1 2">NBRC 107357</strain>
    </source>
</reference>
<organism evidence="1 2">
    <name type="scientific">Catellatospora bangladeshensis</name>
    <dbReference type="NCBI Taxonomy" id="310355"/>
    <lineage>
        <taxon>Bacteria</taxon>
        <taxon>Bacillati</taxon>
        <taxon>Actinomycetota</taxon>
        <taxon>Actinomycetes</taxon>
        <taxon>Micromonosporales</taxon>
        <taxon>Micromonosporaceae</taxon>
        <taxon>Catellatospora</taxon>
    </lineage>
</organism>
<sequence length="147" mass="16365">MHVFRLVPGRATTLFSQQRTESGMILNVVPLGARDEAASYELSARTAGGRTVTRRLNVGLTADIDVYDRIYIRNQLQRQNVEIWAVSGGGDKLNLVATLAPGRSVDYAVPECERKRLMAFLASQSTPVRDLGTFLGHRNWWDLGTFV</sequence>
<proteinExistence type="predicted"/>
<dbReference type="EMBL" id="BONF01000017">
    <property type="protein sequence ID" value="GIF81995.1"/>
    <property type="molecule type" value="Genomic_DNA"/>
</dbReference>
<name>A0A8J3NKZ1_9ACTN</name>
<dbReference type="Proteomes" id="UP000601223">
    <property type="component" value="Unassembled WGS sequence"/>
</dbReference>
<dbReference type="RefSeq" id="WP_376819318.1">
    <property type="nucleotide sequence ID" value="NZ_JBHTGC010000001.1"/>
</dbReference>